<dbReference type="Proteomes" id="UP000066284">
    <property type="component" value="Chromosome 1"/>
</dbReference>
<dbReference type="InterPro" id="IPR036291">
    <property type="entry name" value="NAD(P)-bd_dom_sf"/>
</dbReference>
<dbReference type="KEGG" id="nio:NITINOP_2256"/>
<keyword evidence="4" id="KW-1185">Reference proteome</keyword>
<sequence>MRILVTGATGFLGSHVVPALRKQGHEVGCVARTGSLLSHSHEGCSVWRVADNGQGLHAAVQTFRPEVVVHLAALYVCEHREKDISPLIRANVEFGAHLLDAMGKGGCDALVYAGTAWQHYRNQNYCPVNLYAATKQAFVTIADYYRDADGLRLLELHLYDSYGPDDQRPKLLNRLLAVAETGEELAMSPGTQLLHLVHVDDVSRGIAMACEQVVSFRPGERRVYRLPSERAVTLRELVEKLNEADPLRTVKVRWGMRPFRRREMLRPWEGVPVLPGWKAAVSLKAGLEAICRLRPIGNRIGG</sequence>
<evidence type="ECO:0000256" key="1">
    <source>
        <dbReference type="ARBA" id="ARBA00007637"/>
    </source>
</evidence>
<evidence type="ECO:0000313" key="4">
    <source>
        <dbReference type="Proteomes" id="UP000066284"/>
    </source>
</evidence>
<gene>
    <name evidence="3" type="ORF">NITINOP_2256</name>
</gene>
<dbReference type="Pfam" id="PF01370">
    <property type="entry name" value="Epimerase"/>
    <property type="match status" value="1"/>
</dbReference>
<dbReference type="RefSeq" id="WP_062485404.1">
    <property type="nucleotide sequence ID" value="NZ_LN885086.1"/>
</dbReference>
<organism evidence="3 4">
    <name type="scientific">Candidatus Nitrospira inopinata</name>
    <dbReference type="NCBI Taxonomy" id="1715989"/>
    <lineage>
        <taxon>Bacteria</taxon>
        <taxon>Pseudomonadati</taxon>
        <taxon>Nitrospirota</taxon>
        <taxon>Nitrospiria</taxon>
        <taxon>Nitrospirales</taxon>
        <taxon>Nitrospiraceae</taxon>
        <taxon>Nitrospira</taxon>
    </lineage>
</organism>
<dbReference type="Gene3D" id="3.40.50.720">
    <property type="entry name" value="NAD(P)-binding Rossmann-like Domain"/>
    <property type="match status" value="1"/>
</dbReference>
<dbReference type="EMBL" id="LN885086">
    <property type="protein sequence ID" value="CUQ67228.1"/>
    <property type="molecule type" value="Genomic_DNA"/>
</dbReference>
<protein>
    <submittedName>
        <fullName evidence="3">NAD-dependent epimerase/dehydratase</fullName>
    </submittedName>
</protein>
<evidence type="ECO:0000313" key="3">
    <source>
        <dbReference type="EMBL" id="CUQ67228.1"/>
    </source>
</evidence>
<name>A0A0S4KS09_9BACT</name>
<feature type="domain" description="NAD-dependent epimerase/dehydratase" evidence="2">
    <location>
        <begin position="3"/>
        <end position="219"/>
    </location>
</feature>
<accession>A0A0S4KS09</accession>
<dbReference type="CDD" id="cd08946">
    <property type="entry name" value="SDR_e"/>
    <property type="match status" value="1"/>
</dbReference>
<dbReference type="OrthoDB" id="9795415at2"/>
<dbReference type="STRING" id="1715989.NITINOP_2256"/>
<dbReference type="PANTHER" id="PTHR43000">
    <property type="entry name" value="DTDP-D-GLUCOSE 4,6-DEHYDRATASE-RELATED"/>
    <property type="match status" value="1"/>
</dbReference>
<reference evidence="4" key="1">
    <citation type="submission" date="2015-09" db="EMBL/GenBank/DDBJ databases">
        <authorList>
            <person name="Daims H."/>
        </authorList>
    </citation>
    <scope>NUCLEOTIDE SEQUENCE [LARGE SCALE GENOMIC DNA]</scope>
</reference>
<dbReference type="AlphaFoldDB" id="A0A0S4KS09"/>
<dbReference type="SUPFAM" id="SSF51735">
    <property type="entry name" value="NAD(P)-binding Rossmann-fold domains"/>
    <property type="match status" value="1"/>
</dbReference>
<comment type="similarity">
    <text evidence="1">Belongs to the NAD(P)-dependent epimerase/dehydratase family.</text>
</comment>
<dbReference type="InterPro" id="IPR001509">
    <property type="entry name" value="Epimerase_deHydtase"/>
</dbReference>
<proteinExistence type="inferred from homology"/>
<evidence type="ECO:0000259" key="2">
    <source>
        <dbReference type="Pfam" id="PF01370"/>
    </source>
</evidence>